<accession>A0AAV9PS99</accession>
<sequence length="421" mass="46754">MEQEASSHSQVAKIGSAPCGQESTETANVASMIPGKTIKNEATLADLAAQDSNVQTSKNVNTTTADPVDDLAADLEKTSIRSSEDEKLESKDGLRETFESSVLAKTMMQFAPIMTFDDYPEDDGDLSKVDEEVKATMLSFSQTMRRAHEGYQPLNIGFEDPIGKELRHMVSLMKKEGSLDIDGWVYKQAQAIMARIDSPNYQALVAFFDQDENLSFSDKDANLLLQEIQEQWPETPALTTQQAVGLHNAIVRAAFKVPYSKIKGFLTYATHHMHNEIMDDQQFLALVKGFAELCETQYPLLSEEDLAQLRYTLHRIPITVSAELIPKLREAEGLQALVEVSADTIWQKIKKFSPGDRDLSPSGRKLIADIVTAFGPELSIDNSLKTLQLFRRTFFMSPEERQTSFGLSVEFDPDGAEAGPA</sequence>
<feature type="compositionally biased region" description="Polar residues" evidence="1">
    <location>
        <begin position="1"/>
        <end position="10"/>
    </location>
</feature>
<keyword evidence="3" id="KW-1185">Reference proteome</keyword>
<feature type="region of interest" description="Disordered" evidence="1">
    <location>
        <begin position="1"/>
        <end position="32"/>
    </location>
</feature>
<organism evidence="2 3">
    <name type="scientific">Vermiconidia calcicola</name>
    <dbReference type="NCBI Taxonomy" id="1690605"/>
    <lineage>
        <taxon>Eukaryota</taxon>
        <taxon>Fungi</taxon>
        <taxon>Dikarya</taxon>
        <taxon>Ascomycota</taxon>
        <taxon>Pezizomycotina</taxon>
        <taxon>Dothideomycetes</taxon>
        <taxon>Dothideomycetidae</taxon>
        <taxon>Mycosphaerellales</taxon>
        <taxon>Extremaceae</taxon>
        <taxon>Vermiconidia</taxon>
    </lineage>
</organism>
<feature type="compositionally biased region" description="Polar residues" evidence="1">
    <location>
        <begin position="50"/>
        <end position="65"/>
    </location>
</feature>
<feature type="region of interest" description="Disordered" evidence="1">
    <location>
        <begin position="50"/>
        <end position="94"/>
    </location>
</feature>
<evidence type="ECO:0000256" key="1">
    <source>
        <dbReference type="SAM" id="MobiDB-lite"/>
    </source>
</evidence>
<reference evidence="2 3" key="1">
    <citation type="submission" date="2023-06" db="EMBL/GenBank/DDBJ databases">
        <title>Black Yeasts Isolated from many extreme environments.</title>
        <authorList>
            <person name="Coleine C."/>
            <person name="Stajich J.E."/>
            <person name="Selbmann L."/>
        </authorList>
    </citation>
    <scope>NUCLEOTIDE SEQUENCE [LARGE SCALE GENOMIC DNA]</scope>
    <source>
        <strain evidence="2 3">CCFEE 5887</strain>
    </source>
</reference>
<gene>
    <name evidence="2" type="ORF">LTR25_010835</name>
</gene>
<dbReference type="EMBL" id="JAXLQG010000031">
    <property type="protein sequence ID" value="KAK5527904.1"/>
    <property type="molecule type" value="Genomic_DNA"/>
</dbReference>
<dbReference type="Proteomes" id="UP001345827">
    <property type="component" value="Unassembled WGS sequence"/>
</dbReference>
<protein>
    <submittedName>
        <fullName evidence="2">Uncharacterized protein</fullName>
    </submittedName>
</protein>
<feature type="compositionally biased region" description="Basic and acidic residues" evidence="1">
    <location>
        <begin position="74"/>
        <end position="94"/>
    </location>
</feature>
<dbReference type="AlphaFoldDB" id="A0AAV9PS99"/>
<evidence type="ECO:0000313" key="3">
    <source>
        <dbReference type="Proteomes" id="UP001345827"/>
    </source>
</evidence>
<comment type="caution">
    <text evidence="2">The sequence shown here is derived from an EMBL/GenBank/DDBJ whole genome shotgun (WGS) entry which is preliminary data.</text>
</comment>
<name>A0AAV9PS99_9PEZI</name>
<evidence type="ECO:0000313" key="2">
    <source>
        <dbReference type="EMBL" id="KAK5527904.1"/>
    </source>
</evidence>
<proteinExistence type="predicted"/>